<dbReference type="Proteomes" id="UP000807342">
    <property type="component" value="Unassembled WGS sequence"/>
</dbReference>
<proteinExistence type="predicted"/>
<keyword evidence="3" id="KW-1185">Reference proteome</keyword>
<dbReference type="AlphaFoldDB" id="A0A9P5XIS4"/>
<comment type="caution">
    <text evidence="2">The sequence shown here is derived from an EMBL/GenBank/DDBJ whole genome shotgun (WGS) entry which is preliminary data.</text>
</comment>
<name>A0A9P5XIS4_9AGAR</name>
<reference evidence="2" key="1">
    <citation type="submission" date="2020-11" db="EMBL/GenBank/DDBJ databases">
        <authorList>
            <consortium name="DOE Joint Genome Institute"/>
            <person name="Ahrendt S."/>
            <person name="Riley R."/>
            <person name="Andreopoulos W."/>
            <person name="Labutti K."/>
            <person name="Pangilinan J."/>
            <person name="Ruiz-Duenas F.J."/>
            <person name="Barrasa J.M."/>
            <person name="Sanchez-Garcia M."/>
            <person name="Camarero S."/>
            <person name="Miyauchi S."/>
            <person name="Serrano A."/>
            <person name="Linde D."/>
            <person name="Babiker R."/>
            <person name="Drula E."/>
            <person name="Ayuso-Fernandez I."/>
            <person name="Pacheco R."/>
            <person name="Padilla G."/>
            <person name="Ferreira P."/>
            <person name="Barriuso J."/>
            <person name="Kellner H."/>
            <person name="Castanera R."/>
            <person name="Alfaro M."/>
            <person name="Ramirez L."/>
            <person name="Pisabarro A.G."/>
            <person name="Kuo A."/>
            <person name="Tritt A."/>
            <person name="Lipzen A."/>
            <person name="He G."/>
            <person name="Yan M."/>
            <person name="Ng V."/>
            <person name="Cullen D."/>
            <person name="Martin F."/>
            <person name="Rosso M.-N."/>
            <person name="Henrissat B."/>
            <person name="Hibbett D."/>
            <person name="Martinez A.T."/>
            <person name="Grigoriev I.V."/>
        </authorList>
    </citation>
    <scope>NUCLEOTIDE SEQUENCE</scope>
    <source>
        <strain evidence="2">MF-IS2</strain>
    </source>
</reference>
<organism evidence="2 3">
    <name type="scientific">Macrolepiota fuliginosa MF-IS2</name>
    <dbReference type="NCBI Taxonomy" id="1400762"/>
    <lineage>
        <taxon>Eukaryota</taxon>
        <taxon>Fungi</taxon>
        <taxon>Dikarya</taxon>
        <taxon>Basidiomycota</taxon>
        <taxon>Agaricomycotina</taxon>
        <taxon>Agaricomycetes</taxon>
        <taxon>Agaricomycetidae</taxon>
        <taxon>Agaricales</taxon>
        <taxon>Agaricineae</taxon>
        <taxon>Agaricaceae</taxon>
        <taxon>Macrolepiota</taxon>
    </lineage>
</organism>
<protein>
    <submittedName>
        <fullName evidence="2">Uncharacterized protein</fullName>
    </submittedName>
</protein>
<evidence type="ECO:0000313" key="3">
    <source>
        <dbReference type="Proteomes" id="UP000807342"/>
    </source>
</evidence>
<feature type="compositionally biased region" description="Low complexity" evidence="1">
    <location>
        <begin position="24"/>
        <end position="53"/>
    </location>
</feature>
<evidence type="ECO:0000256" key="1">
    <source>
        <dbReference type="SAM" id="MobiDB-lite"/>
    </source>
</evidence>
<dbReference type="EMBL" id="MU151074">
    <property type="protein sequence ID" value="KAF9452178.1"/>
    <property type="molecule type" value="Genomic_DNA"/>
</dbReference>
<sequence length="202" mass="19716">MDSAYLTVSSCVTVPSALTFNAKGSASGGASSSSCSSTVTTSSSTSGAPGPSSNDRFCPAIGSSSVSSGRRTRPNSSTSISSLGAVVLLGATGAGASFTGTSARAATGFAGSCAAIWVEAETVAATGFAGSEEALGFTGWRPESSALSTSAALIFAIRIARRLATTSRLDPASAWAARGAIEIDSAVAAAPRPMESALAAKS</sequence>
<feature type="region of interest" description="Disordered" evidence="1">
    <location>
        <begin position="24"/>
        <end position="58"/>
    </location>
</feature>
<gene>
    <name evidence="2" type="ORF">P691DRAFT_257502</name>
</gene>
<accession>A0A9P5XIS4</accession>
<evidence type="ECO:0000313" key="2">
    <source>
        <dbReference type="EMBL" id="KAF9452178.1"/>
    </source>
</evidence>